<reference evidence="2" key="1">
    <citation type="submission" date="2013-02" db="EMBL/GenBank/DDBJ databases">
        <authorList>
            <person name="Harkins D.M."/>
            <person name="Durkin A.S."/>
            <person name="Brinkac L.M."/>
            <person name="Haft D.H."/>
            <person name="Selengut J.D."/>
            <person name="Sanka R."/>
            <person name="DePew J."/>
            <person name="Purushe J."/>
            <person name="Picardeau M."/>
            <person name="Werts C."/>
            <person name="Goarant C."/>
            <person name="Vinetz J.M."/>
            <person name="Sutton G.G."/>
            <person name="Nierman W.C."/>
            <person name="Fouts D.E."/>
        </authorList>
    </citation>
    <scope>NUCLEOTIDE SEQUENCE [LARGE SCALE GENOMIC DNA]</scope>
    <source>
        <strain evidence="2">200703203</strain>
    </source>
</reference>
<feature type="transmembrane region" description="Helical" evidence="1">
    <location>
        <begin position="92"/>
        <end position="116"/>
    </location>
</feature>
<gene>
    <name evidence="2" type="ORF">LEP1GSC115_5143</name>
</gene>
<dbReference type="Proteomes" id="UP000012220">
    <property type="component" value="Unassembled WGS sequence"/>
</dbReference>
<feature type="transmembrane region" description="Helical" evidence="1">
    <location>
        <begin position="12"/>
        <end position="30"/>
    </location>
</feature>
<accession>N1URE4</accession>
<keyword evidence="1" id="KW-0812">Transmembrane</keyword>
<comment type="caution">
    <text evidence="2">The sequence shown here is derived from an EMBL/GenBank/DDBJ whole genome shotgun (WGS) entry which is preliminary data.</text>
</comment>
<keyword evidence="1" id="KW-0472">Membrane</keyword>
<dbReference type="EMBL" id="AHNY02000025">
    <property type="protein sequence ID" value="EMY27532.1"/>
    <property type="molecule type" value="Genomic_DNA"/>
</dbReference>
<dbReference type="AlphaFoldDB" id="N1URE4"/>
<evidence type="ECO:0000256" key="1">
    <source>
        <dbReference type="SAM" id="Phobius"/>
    </source>
</evidence>
<keyword evidence="1" id="KW-1133">Transmembrane helix</keyword>
<proteinExistence type="predicted"/>
<evidence type="ECO:0000313" key="2">
    <source>
        <dbReference type="EMBL" id="EMY27532.1"/>
    </source>
</evidence>
<sequence>MGFMSRFFPAKTITWFALVILVFFFLWTSYNDRLEFPPVWPDEVLFFSPSQDFAEFGTVRTQVLEGLIPGMEEVTLWMPPLYFFSGGFWMKYVFPGIVGLRLYTLVVAAVCIFIFVESYLELDSLLCPLCFPVCYLLQIFCF</sequence>
<dbReference type="BioCyc" id="LINT1085541:G11IQ-991-MONOMER"/>
<name>N1URE4_LEPIR</name>
<organism evidence="2">
    <name type="scientific">Leptospira interrogans serovar Australis str. 200703203</name>
    <dbReference type="NCBI Taxonomy" id="1085541"/>
    <lineage>
        <taxon>Bacteria</taxon>
        <taxon>Pseudomonadati</taxon>
        <taxon>Spirochaetota</taxon>
        <taxon>Spirochaetia</taxon>
        <taxon>Leptospirales</taxon>
        <taxon>Leptospiraceae</taxon>
        <taxon>Leptospira</taxon>
    </lineage>
</organism>
<protein>
    <submittedName>
        <fullName evidence="2">Uncharacterized protein</fullName>
    </submittedName>
</protein>